<dbReference type="InterPro" id="IPR008949">
    <property type="entry name" value="Isoprenoid_synthase_dom_sf"/>
</dbReference>
<comment type="caution">
    <text evidence="7">The sequence shown here is derived from an EMBL/GenBank/DDBJ whole genome shotgun (WGS) entry which is preliminary data.</text>
</comment>
<keyword evidence="8" id="KW-1185">Reference proteome</keyword>
<dbReference type="PANTHER" id="PTHR35201:SF4">
    <property type="entry name" value="BETA-PINACENE SYNTHASE-RELATED"/>
    <property type="match status" value="1"/>
</dbReference>
<name>A0AA39PHC7_9AGAR</name>
<dbReference type="SFLD" id="SFLDG01020">
    <property type="entry name" value="Terpene_Cyclase_Like_2"/>
    <property type="match status" value="1"/>
</dbReference>
<evidence type="ECO:0000256" key="5">
    <source>
        <dbReference type="ARBA" id="ARBA00023239"/>
    </source>
</evidence>
<evidence type="ECO:0000256" key="4">
    <source>
        <dbReference type="ARBA" id="ARBA00022842"/>
    </source>
</evidence>
<dbReference type="GO" id="GO:0046872">
    <property type="term" value="F:metal ion binding"/>
    <property type="evidence" value="ECO:0007669"/>
    <property type="project" value="UniProtKB-KW"/>
</dbReference>
<dbReference type="SUPFAM" id="SSF48576">
    <property type="entry name" value="Terpenoid synthases"/>
    <property type="match status" value="1"/>
</dbReference>
<accession>A0AA39PHC7</accession>
<dbReference type="PANTHER" id="PTHR35201">
    <property type="entry name" value="TERPENE SYNTHASE"/>
    <property type="match status" value="1"/>
</dbReference>
<dbReference type="GO" id="GO:0010333">
    <property type="term" value="F:terpene synthase activity"/>
    <property type="evidence" value="ECO:0007669"/>
    <property type="project" value="InterPro"/>
</dbReference>
<comment type="similarity">
    <text evidence="2 6">Belongs to the terpene synthase family.</text>
</comment>
<evidence type="ECO:0000256" key="2">
    <source>
        <dbReference type="ARBA" id="ARBA00006333"/>
    </source>
</evidence>
<sequence>MSAHCEAVFRLPNTLIYWPWPRIINPHYEEVKAASEAWFRSFKAFGLFASLAYQTSTKERLRTQCDFINLAFVIDEYTDNATPEVVRQYFDVIIDVLRNPAMPRAKDEVVLGAVAQGFWALGVKSASRTSKKRFIEGFVDYGNAVVQEARDRQRLHIRNVQDYLDVRHFTIGTCSAFALIELGYELPDEVKHHPTVAALEGLSRDMIIFDNDLASYNKEQAVEEYPHNIVVCVMSEQKCGLDAALLWVENLHWSTRNKFLTLWTEIPLWGPEIDVIASQYLHGLAHWVRSNESWSFESERYFGSNGEVVQQNRMNTLMPKQLSASEPLLIHISKDELVWCDIGM</sequence>
<evidence type="ECO:0000256" key="6">
    <source>
        <dbReference type="RuleBase" id="RU366034"/>
    </source>
</evidence>
<organism evidence="7 8">
    <name type="scientific">Armillaria luteobubalina</name>
    <dbReference type="NCBI Taxonomy" id="153913"/>
    <lineage>
        <taxon>Eukaryota</taxon>
        <taxon>Fungi</taxon>
        <taxon>Dikarya</taxon>
        <taxon>Basidiomycota</taxon>
        <taxon>Agaricomycotina</taxon>
        <taxon>Agaricomycetes</taxon>
        <taxon>Agaricomycetidae</taxon>
        <taxon>Agaricales</taxon>
        <taxon>Marasmiineae</taxon>
        <taxon>Physalacriaceae</taxon>
        <taxon>Armillaria</taxon>
    </lineage>
</organism>
<evidence type="ECO:0000313" key="8">
    <source>
        <dbReference type="Proteomes" id="UP001175228"/>
    </source>
</evidence>
<keyword evidence="4 6" id="KW-0460">Magnesium</keyword>
<keyword evidence="5 6" id="KW-0456">Lyase</keyword>
<comment type="cofactor">
    <cofactor evidence="1 6">
        <name>Mg(2+)</name>
        <dbReference type="ChEBI" id="CHEBI:18420"/>
    </cofactor>
</comment>
<keyword evidence="3 6" id="KW-0479">Metal-binding</keyword>
<dbReference type="Proteomes" id="UP001175228">
    <property type="component" value="Unassembled WGS sequence"/>
</dbReference>
<evidence type="ECO:0000256" key="3">
    <source>
        <dbReference type="ARBA" id="ARBA00022723"/>
    </source>
</evidence>
<dbReference type="SFLD" id="SFLDS00005">
    <property type="entry name" value="Isoprenoid_Synthase_Type_I"/>
    <property type="match status" value="1"/>
</dbReference>
<gene>
    <name evidence="7" type="ORF">EDD18DRAFT_1311760</name>
</gene>
<reference evidence="7" key="1">
    <citation type="submission" date="2023-06" db="EMBL/GenBank/DDBJ databases">
        <authorList>
            <consortium name="Lawrence Berkeley National Laboratory"/>
            <person name="Ahrendt S."/>
            <person name="Sahu N."/>
            <person name="Indic B."/>
            <person name="Wong-Bajracharya J."/>
            <person name="Merenyi Z."/>
            <person name="Ke H.-M."/>
            <person name="Monk M."/>
            <person name="Kocsube S."/>
            <person name="Drula E."/>
            <person name="Lipzen A."/>
            <person name="Balint B."/>
            <person name="Henrissat B."/>
            <person name="Andreopoulos B."/>
            <person name="Martin F.M."/>
            <person name="Harder C.B."/>
            <person name="Rigling D."/>
            <person name="Ford K.L."/>
            <person name="Foster G.D."/>
            <person name="Pangilinan J."/>
            <person name="Papanicolaou A."/>
            <person name="Barry K."/>
            <person name="LaButti K."/>
            <person name="Viragh M."/>
            <person name="Koriabine M."/>
            <person name="Yan M."/>
            <person name="Riley R."/>
            <person name="Champramary S."/>
            <person name="Plett K.L."/>
            <person name="Tsai I.J."/>
            <person name="Slot J."/>
            <person name="Sipos G."/>
            <person name="Plett J."/>
            <person name="Nagy L.G."/>
            <person name="Grigoriev I.V."/>
        </authorList>
    </citation>
    <scope>NUCLEOTIDE SEQUENCE</scope>
    <source>
        <strain evidence="7">HWK02</strain>
    </source>
</reference>
<evidence type="ECO:0000256" key="1">
    <source>
        <dbReference type="ARBA" id="ARBA00001946"/>
    </source>
</evidence>
<dbReference type="Pfam" id="PF19086">
    <property type="entry name" value="Terpene_syn_C_2"/>
    <property type="match status" value="1"/>
</dbReference>
<protein>
    <recommendedName>
        <fullName evidence="6">Terpene synthase</fullName>
        <ecNumber evidence="6">4.2.3.-</ecNumber>
    </recommendedName>
</protein>
<dbReference type="InterPro" id="IPR034686">
    <property type="entry name" value="Terpene_cyclase-like_2"/>
</dbReference>
<dbReference type="EMBL" id="JAUEPU010000053">
    <property type="protein sequence ID" value="KAK0484297.1"/>
    <property type="molecule type" value="Genomic_DNA"/>
</dbReference>
<dbReference type="Gene3D" id="1.10.600.10">
    <property type="entry name" value="Farnesyl Diphosphate Synthase"/>
    <property type="match status" value="1"/>
</dbReference>
<dbReference type="AlphaFoldDB" id="A0AA39PHC7"/>
<dbReference type="GO" id="GO:0008299">
    <property type="term" value="P:isoprenoid biosynthetic process"/>
    <property type="evidence" value="ECO:0007669"/>
    <property type="project" value="UniProtKB-ARBA"/>
</dbReference>
<evidence type="ECO:0000313" key="7">
    <source>
        <dbReference type="EMBL" id="KAK0484297.1"/>
    </source>
</evidence>
<dbReference type="EC" id="4.2.3.-" evidence="6"/>
<proteinExistence type="inferred from homology"/>